<organism evidence="1 2">
    <name type="scientific">Marinitoga hydrogenitolerans (strain DSM 16785 / JCM 12826 / AT1271)</name>
    <dbReference type="NCBI Taxonomy" id="1122195"/>
    <lineage>
        <taxon>Bacteria</taxon>
        <taxon>Thermotogati</taxon>
        <taxon>Thermotogota</taxon>
        <taxon>Thermotogae</taxon>
        <taxon>Petrotogales</taxon>
        <taxon>Petrotogaceae</taxon>
        <taxon>Marinitoga</taxon>
    </lineage>
</organism>
<dbReference type="Gene3D" id="3.15.30.10">
    <property type="entry name" value="putative capsid protein of prophage domain like"/>
    <property type="match status" value="1"/>
</dbReference>
<name>A0A1M4TU09_MARH1</name>
<accession>A0A1M4TU09</accession>
<dbReference type="AlphaFoldDB" id="A0A1M4TU09"/>
<dbReference type="STRING" id="1122195.SAMN02745164_00510"/>
<evidence type="ECO:0000313" key="1">
    <source>
        <dbReference type="EMBL" id="SHE47970.1"/>
    </source>
</evidence>
<protein>
    <submittedName>
        <fullName evidence="1">Phage major capsid protein E</fullName>
    </submittedName>
</protein>
<proteinExistence type="predicted"/>
<gene>
    <name evidence="1" type="ORF">SAMN02745164_00510</name>
</gene>
<comment type="caution">
    <text evidence="1">The sequence shown here is derived from an EMBL/GenBank/DDBJ whole genome shotgun (WGS) entry which is preliminary data.</text>
</comment>
<dbReference type="Proteomes" id="UP000184334">
    <property type="component" value="Unassembled WGS sequence"/>
</dbReference>
<sequence length="335" mass="37892">MGAIDWKLLTELYRKTPIENYFLTKNLGKNVKYSPVPKVTIRTEDYGMTIANLGLIGDPAKPINVQNNVTEIAIDPAQIFEYDKLTEDDIFTNSNPAVLALSGSDGVVSNKEYVRAMKIEGLKRRVQRRIEQMFAQIISEGKLSYNDGKRKYEVSFNNVTPQAYTLSSTTKIYNDLIDATDAIRKSGFVPDMIIMSKDVEKALFDNTQVKDLIKKQEWSLARAQMQNEDALVRRSFEAVNLPQMYVYMGEYNDGTAKKYIPDGTLIVLSSQAFRLSYGAIVQFDVQPNGNPIMTDVLSWEKIINEGTEKALYVMSRPLPYLINSEALKVFNVTIS</sequence>
<dbReference type="Pfam" id="PF03864">
    <property type="entry name" value="Phage_cap_E"/>
    <property type="match status" value="1"/>
</dbReference>
<reference evidence="1" key="1">
    <citation type="submission" date="2016-11" db="EMBL/GenBank/DDBJ databases">
        <authorList>
            <person name="Varghese N."/>
            <person name="Submissions S."/>
        </authorList>
    </citation>
    <scope>NUCLEOTIDE SEQUENCE [LARGE SCALE GENOMIC DNA]</scope>
    <source>
        <strain evidence="1">DSM 16785</strain>
    </source>
</reference>
<evidence type="ECO:0000313" key="2">
    <source>
        <dbReference type="Proteomes" id="UP000184334"/>
    </source>
</evidence>
<dbReference type="OrthoDB" id="1269635at2"/>
<dbReference type="RefSeq" id="WP_072863135.1">
    <property type="nucleotide sequence ID" value="NZ_FQUI01000005.1"/>
</dbReference>
<dbReference type="EMBL" id="FQUI01000005">
    <property type="protein sequence ID" value="SHE47970.1"/>
    <property type="molecule type" value="Genomic_DNA"/>
</dbReference>
<dbReference type="InterPro" id="IPR005564">
    <property type="entry name" value="Major_capsid_GpE"/>
</dbReference>
<keyword evidence="2" id="KW-1185">Reference proteome</keyword>
<dbReference type="Gene3D" id="3.30.1930.10">
    <property type="entry name" value="capsid protein of prophage domain"/>
    <property type="match status" value="1"/>
</dbReference>